<proteinExistence type="predicted"/>
<gene>
    <name evidence="2" type="ORF">B0T18DRAFT_388849</name>
</gene>
<name>A0AA40K7U7_9PEZI</name>
<accession>A0AA40K7U7</accession>
<comment type="caution">
    <text evidence="2">The sequence shown here is derived from an EMBL/GenBank/DDBJ whole genome shotgun (WGS) entry which is preliminary data.</text>
</comment>
<feature type="chain" id="PRO_5041414303" description="Secreted protein" evidence="1">
    <location>
        <begin position="30"/>
        <end position="131"/>
    </location>
</feature>
<feature type="signal peptide" evidence="1">
    <location>
        <begin position="1"/>
        <end position="29"/>
    </location>
</feature>
<evidence type="ECO:0000313" key="3">
    <source>
        <dbReference type="Proteomes" id="UP001172155"/>
    </source>
</evidence>
<keyword evidence="3" id="KW-1185">Reference proteome</keyword>
<reference evidence="2" key="1">
    <citation type="submission" date="2023-06" db="EMBL/GenBank/DDBJ databases">
        <title>Genome-scale phylogeny and comparative genomics of the fungal order Sordariales.</title>
        <authorList>
            <consortium name="Lawrence Berkeley National Laboratory"/>
            <person name="Hensen N."/>
            <person name="Bonometti L."/>
            <person name="Westerberg I."/>
            <person name="Brannstrom I.O."/>
            <person name="Guillou S."/>
            <person name="Cros-Aarteil S."/>
            <person name="Calhoun S."/>
            <person name="Haridas S."/>
            <person name="Kuo A."/>
            <person name="Mondo S."/>
            <person name="Pangilinan J."/>
            <person name="Riley R."/>
            <person name="LaButti K."/>
            <person name="Andreopoulos B."/>
            <person name="Lipzen A."/>
            <person name="Chen C."/>
            <person name="Yanf M."/>
            <person name="Daum C."/>
            <person name="Ng V."/>
            <person name="Clum A."/>
            <person name="Steindorff A."/>
            <person name="Ohm R."/>
            <person name="Martin F."/>
            <person name="Silar P."/>
            <person name="Natvig D."/>
            <person name="Lalanne C."/>
            <person name="Gautier V."/>
            <person name="Ament-velasquez S.L."/>
            <person name="Kruys A."/>
            <person name="Hutchinson M.I."/>
            <person name="Powell A.J."/>
            <person name="Barry K."/>
            <person name="Miller A.N."/>
            <person name="Grigoriev I.V."/>
            <person name="Debuchy R."/>
            <person name="Gladieux P."/>
            <person name="Thoren M.H."/>
            <person name="Johannesson H."/>
        </authorList>
    </citation>
    <scope>NUCLEOTIDE SEQUENCE</scope>
    <source>
        <strain evidence="2">SMH3187-1</strain>
    </source>
</reference>
<dbReference type="EMBL" id="JAUKUD010000003">
    <property type="protein sequence ID" value="KAK0749219.1"/>
    <property type="molecule type" value="Genomic_DNA"/>
</dbReference>
<sequence>MSTALPSVMAPLCLLFTAVCLVLSPGSQGRELESCQFGARSVVGRIRASSGSAARYCTFGAATARRAKKVKSFVQRRRVFVVSLTTLPPATAIKAAARSPFAFAIGNPTEPPVGLCLLVSRHVRRPSCLCL</sequence>
<protein>
    <recommendedName>
        <fullName evidence="4">Secreted protein</fullName>
    </recommendedName>
</protein>
<evidence type="ECO:0000256" key="1">
    <source>
        <dbReference type="SAM" id="SignalP"/>
    </source>
</evidence>
<dbReference type="Proteomes" id="UP001172155">
    <property type="component" value="Unassembled WGS sequence"/>
</dbReference>
<keyword evidence="1" id="KW-0732">Signal</keyword>
<organism evidence="2 3">
    <name type="scientific">Schizothecium vesticola</name>
    <dbReference type="NCBI Taxonomy" id="314040"/>
    <lineage>
        <taxon>Eukaryota</taxon>
        <taxon>Fungi</taxon>
        <taxon>Dikarya</taxon>
        <taxon>Ascomycota</taxon>
        <taxon>Pezizomycotina</taxon>
        <taxon>Sordariomycetes</taxon>
        <taxon>Sordariomycetidae</taxon>
        <taxon>Sordariales</taxon>
        <taxon>Schizotheciaceae</taxon>
        <taxon>Schizothecium</taxon>
    </lineage>
</organism>
<evidence type="ECO:0000313" key="2">
    <source>
        <dbReference type="EMBL" id="KAK0749219.1"/>
    </source>
</evidence>
<evidence type="ECO:0008006" key="4">
    <source>
        <dbReference type="Google" id="ProtNLM"/>
    </source>
</evidence>
<dbReference type="AlphaFoldDB" id="A0AA40K7U7"/>